<sequence>MTLQQLRYIVEVYKCGSITEAAHRLFIAQPSLSKAIKDVEDEFHITILKRGRHGASFTEDGMKFLQFAHRVLDASDDIYEYFSQGQPKEKDIYLSVSSQHYMFPVDALIRFMQRKAGAAGYVARIREVKTLQVVQDVLVQDSQIGILYVSDLIASYMHRLFEKNNLEFIPFYKFPPYVYLSKRHPLAGQKSLTVQKLARYPYVRYEQGGDPYQFSEEFVIPEICSQKVVYVTDRSTMFSILSHTDAYNLGTGCLIPSVASDDITAIPLKGEFGGMTIGWIQLKNMSLSAEMEEYIRLLRESLCQVAHVRT</sequence>
<dbReference type="OrthoDB" id="9803714at2"/>
<reference evidence="6 7" key="1">
    <citation type="submission" date="2018-05" db="EMBL/GenBank/DDBJ databases">
        <title>Complete genome sequence of Megasphaera sp. AJH120T, isolated from the ceca of a chicken.</title>
        <authorList>
            <person name="Maki J."/>
            <person name="Looft T."/>
        </authorList>
    </citation>
    <scope>NUCLEOTIDE SEQUENCE [LARGE SCALE GENOMIC DNA]</scope>
    <source>
        <strain evidence="6 7">AJH120</strain>
    </source>
</reference>
<dbReference type="RefSeq" id="WP_087478578.1">
    <property type="nucleotide sequence ID" value="NZ_CAUWMV010000012.1"/>
</dbReference>
<evidence type="ECO:0000313" key="7">
    <source>
        <dbReference type="Proteomes" id="UP000254337"/>
    </source>
</evidence>
<protein>
    <submittedName>
        <fullName evidence="6">LysR family transcriptional regulator</fullName>
    </submittedName>
</protein>
<accession>A0A346AZU0</accession>
<dbReference type="GO" id="GO:0003677">
    <property type="term" value="F:DNA binding"/>
    <property type="evidence" value="ECO:0007669"/>
    <property type="project" value="UniProtKB-KW"/>
</dbReference>
<dbReference type="Gene3D" id="3.40.190.290">
    <property type="match status" value="1"/>
</dbReference>
<keyword evidence="2" id="KW-0805">Transcription regulation</keyword>
<dbReference type="GO" id="GO:0003700">
    <property type="term" value="F:DNA-binding transcription factor activity"/>
    <property type="evidence" value="ECO:0007669"/>
    <property type="project" value="InterPro"/>
</dbReference>
<dbReference type="Pfam" id="PF03466">
    <property type="entry name" value="LysR_substrate"/>
    <property type="match status" value="1"/>
</dbReference>
<dbReference type="InterPro" id="IPR000847">
    <property type="entry name" value="LysR_HTH_N"/>
</dbReference>
<keyword evidence="4" id="KW-0804">Transcription</keyword>
<dbReference type="CDD" id="cd05466">
    <property type="entry name" value="PBP2_LTTR_substrate"/>
    <property type="match status" value="1"/>
</dbReference>
<dbReference type="GO" id="GO:0032993">
    <property type="term" value="C:protein-DNA complex"/>
    <property type="evidence" value="ECO:0007669"/>
    <property type="project" value="TreeGrafter"/>
</dbReference>
<dbReference type="PANTHER" id="PTHR30346">
    <property type="entry name" value="TRANSCRIPTIONAL DUAL REGULATOR HCAR-RELATED"/>
    <property type="match status" value="1"/>
</dbReference>
<proteinExistence type="inferred from homology"/>
<dbReference type="InterPro" id="IPR005119">
    <property type="entry name" value="LysR_subst-bd"/>
</dbReference>
<name>A0A346AZU0_9FIRM</name>
<dbReference type="Gene3D" id="1.10.10.10">
    <property type="entry name" value="Winged helix-like DNA-binding domain superfamily/Winged helix DNA-binding domain"/>
    <property type="match status" value="1"/>
</dbReference>
<evidence type="ECO:0000256" key="2">
    <source>
        <dbReference type="ARBA" id="ARBA00023015"/>
    </source>
</evidence>
<dbReference type="EMBL" id="CP029462">
    <property type="protein sequence ID" value="AXL21383.1"/>
    <property type="molecule type" value="Genomic_DNA"/>
</dbReference>
<organism evidence="6 7">
    <name type="scientific">Megasphaera stantonii</name>
    <dbReference type="NCBI Taxonomy" id="2144175"/>
    <lineage>
        <taxon>Bacteria</taxon>
        <taxon>Bacillati</taxon>
        <taxon>Bacillota</taxon>
        <taxon>Negativicutes</taxon>
        <taxon>Veillonellales</taxon>
        <taxon>Veillonellaceae</taxon>
        <taxon>Megasphaera</taxon>
    </lineage>
</organism>
<dbReference type="KEGG" id="meg:DKB62_07310"/>
<dbReference type="Proteomes" id="UP000254337">
    <property type="component" value="Chromosome"/>
</dbReference>
<dbReference type="InterPro" id="IPR036388">
    <property type="entry name" value="WH-like_DNA-bd_sf"/>
</dbReference>
<comment type="similarity">
    <text evidence="1">Belongs to the LysR transcriptional regulatory family.</text>
</comment>
<dbReference type="SUPFAM" id="SSF53850">
    <property type="entry name" value="Periplasmic binding protein-like II"/>
    <property type="match status" value="1"/>
</dbReference>
<dbReference type="InterPro" id="IPR036390">
    <property type="entry name" value="WH_DNA-bd_sf"/>
</dbReference>
<dbReference type="PANTHER" id="PTHR30346:SF0">
    <property type="entry name" value="HCA OPERON TRANSCRIPTIONAL ACTIVATOR HCAR"/>
    <property type="match status" value="1"/>
</dbReference>
<evidence type="ECO:0000256" key="3">
    <source>
        <dbReference type="ARBA" id="ARBA00023125"/>
    </source>
</evidence>
<keyword evidence="3" id="KW-0238">DNA-binding</keyword>
<evidence type="ECO:0000313" key="6">
    <source>
        <dbReference type="EMBL" id="AXL21383.1"/>
    </source>
</evidence>
<keyword evidence="7" id="KW-1185">Reference proteome</keyword>
<dbReference type="SUPFAM" id="SSF46785">
    <property type="entry name" value="Winged helix' DNA-binding domain"/>
    <property type="match status" value="1"/>
</dbReference>
<evidence type="ECO:0000256" key="1">
    <source>
        <dbReference type="ARBA" id="ARBA00009437"/>
    </source>
</evidence>
<dbReference type="Pfam" id="PF00126">
    <property type="entry name" value="HTH_1"/>
    <property type="match status" value="1"/>
</dbReference>
<evidence type="ECO:0000259" key="5">
    <source>
        <dbReference type="PROSITE" id="PS50931"/>
    </source>
</evidence>
<gene>
    <name evidence="6" type="ORF">DKB62_07310</name>
</gene>
<feature type="domain" description="HTH lysR-type" evidence="5">
    <location>
        <begin position="1"/>
        <end position="58"/>
    </location>
</feature>
<evidence type="ECO:0000256" key="4">
    <source>
        <dbReference type="ARBA" id="ARBA00023163"/>
    </source>
</evidence>
<dbReference type="PROSITE" id="PS50931">
    <property type="entry name" value="HTH_LYSR"/>
    <property type="match status" value="1"/>
</dbReference>
<dbReference type="AlphaFoldDB" id="A0A346AZU0"/>